<evidence type="ECO:0000259" key="5">
    <source>
        <dbReference type="PROSITE" id="PS50222"/>
    </source>
</evidence>
<feature type="domain" description="EF-hand" evidence="5">
    <location>
        <begin position="453"/>
        <end position="488"/>
    </location>
</feature>
<dbReference type="Gene3D" id="1.10.238.10">
    <property type="entry name" value="EF-hand"/>
    <property type="match status" value="7"/>
</dbReference>
<dbReference type="GO" id="GO:0005509">
    <property type="term" value="F:calcium ion binding"/>
    <property type="evidence" value="ECO:0007669"/>
    <property type="project" value="InterPro"/>
</dbReference>
<feature type="domain" description="EF-hand" evidence="5">
    <location>
        <begin position="789"/>
        <end position="824"/>
    </location>
</feature>
<dbReference type="OMA" id="KNHHAGN"/>
<dbReference type="PROSITE" id="PS50222">
    <property type="entry name" value="EF_HAND_2"/>
    <property type="match status" value="9"/>
</dbReference>
<feature type="domain" description="EF-hand" evidence="5">
    <location>
        <begin position="166"/>
        <end position="201"/>
    </location>
</feature>
<dbReference type="InterPro" id="IPR051581">
    <property type="entry name" value="Ca-bind"/>
</dbReference>
<feature type="compositionally biased region" description="Basic and acidic residues" evidence="4">
    <location>
        <begin position="322"/>
        <end position="332"/>
    </location>
</feature>
<feature type="domain" description="EF-hand" evidence="5">
    <location>
        <begin position="825"/>
        <end position="860"/>
    </location>
</feature>
<reference evidence="6 7" key="1">
    <citation type="submission" date="2014-06" db="EMBL/GenBank/DDBJ databases">
        <authorList>
            <person name="Swart Estienne"/>
        </authorList>
    </citation>
    <scope>NUCLEOTIDE SEQUENCE [LARGE SCALE GENOMIC DNA]</scope>
    <source>
        <strain evidence="6 7">130c</strain>
    </source>
</reference>
<dbReference type="InParanoid" id="A0A078AEX6"/>
<name>A0A078AEX6_STYLE</name>
<dbReference type="SMART" id="SM00054">
    <property type="entry name" value="EFh"/>
    <property type="match status" value="11"/>
</dbReference>
<evidence type="ECO:0000313" key="7">
    <source>
        <dbReference type="Proteomes" id="UP000039865"/>
    </source>
</evidence>
<dbReference type="PANTHER" id="PTHR34524">
    <property type="entry name" value="CALCYPHOSIN"/>
    <property type="match status" value="1"/>
</dbReference>
<dbReference type="InterPro" id="IPR011992">
    <property type="entry name" value="EF-hand-dom_pair"/>
</dbReference>
<protein>
    <submittedName>
        <fullName evidence="6">Ef hand family protein</fullName>
    </submittedName>
</protein>
<dbReference type="PROSITE" id="PS00018">
    <property type="entry name" value="EF_HAND_1"/>
    <property type="match status" value="10"/>
</dbReference>
<dbReference type="CDD" id="cd00051">
    <property type="entry name" value="EFh"/>
    <property type="match status" value="2"/>
</dbReference>
<feature type="domain" description="EF-hand" evidence="5">
    <location>
        <begin position="50"/>
        <end position="85"/>
    </location>
</feature>
<dbReference type="SUPFAM" id="SSF47473">
    <property type="entry name" value="EF-hand"/>
    <property type="match status" value="4"/>
</dbReference>
<feature type="domain" description="EF-hand" evidence="5">
    <location>
        <begin position="489"/>
        <end position="524"/>
    </location>
</feature>
<evidence type="ECO:0000256" key="3">
    <source>
        <dbReference type="ARBA" id="ARBA00022837"/>
    </source>
</evidence>
<dbReference type="InterPro" id="IPR018247">
    <property type="entry name" value="EF_Hand_1_Ca_BS"/>
</dbReference>
<organism evidence="6 7">
    <name type="scientific">Stylonychia lemnae</name>
    <name type="common">Ciliate</name>
    <dbReference type="NCBI Taxonomy" id="5949"/>
    <lineage>
        <taxon>Eukaryota</taxon>
        <taxon>Sar</taxon>
        <taxon>Alveolata</taxon>
        <taxon>Ciliophora</taxon>
        <taxon>Intramacronucleata</taxon>
        <taxon>Spirotrichea</taxon>
        <taxon>Stichotrichia</taxon>
        <taxon>Sporadotrichida</taxon>
        <taxon>Oxytrichidae</taxon>
        <taxon>Stylonychinae</taxon>
        <taxon>Stylonychia</taxon>
    </lineage>
</organism>
<dbReference type="PANTHER" id="PTHR34524:SF6">
    <property type="entry name" value="CALCYPHOSINE LIKE"/>
    <property type="match status" value="1"/>
</dbReference>
<sequence>MKAKIMQKCPPTQGEEGFLAKCFKFFDIHNKGEVNIDQFYRTVEKIGVIIEKSDFEKVFQYYDQNGNGQIDYKEFSAMFCGDGAQKSQAVQSQRSYTSHASRQGPTRGPKIDAMELVKLFRDKIKSRGARGIIGLQKLFHIMDDDGSKSISMPEFQKACRDFKVGINDDNVPLLFEQFDTNRDGTLNIDEFLMAIRGELNDQRKALVEKAFRKIDRDSSGFIDIEDIKDIYNASKHPDVQQGKKTEAQILMEFLETFEMHHNIKHQQDRDSRITIDEFLEYYTNISVSIDNDDYFALMMNNSWNLKGDAQTYQKYDKGWANEDTQPAKKEFRQPPVPVQRSGQSSRDNPLVNTHDFYKPITNASRSNVSKMMYSAPPMDQDKAVEQNKQFQQVAKQNMPPRNPYQGGYNPQPTQGPKADMQSQVVIQNTQPTPKFQSMIVERFRNKLKQRGGRGMIGLRRQFKIMDDNGSGTLDFGEFRKGIKDFQVDVGDQDIESLFKAFDLNGNGDIDFDEFIRVVVGPMNQFRTQLAIKAFKKIDYNGDGVLTVADIKGKYDASKHPDVKSGKKTEDEVLKEFLETFEMHHNVMNGSKSDGTVTLDEFIEYYTNISANIDNDAYFDLMMTNAWNIDGKNNTDNMAYAGSSRKVTQVSARDAWRQDHHRNLFGTDKETPFSKKKDQQWQSSAKGTYNDQALQQNPNMPIAGSSTFSNANDYKMQFMTTSQRHTGVTYQGIQHTDDDLVTLFREKLASRGARGILGMQRIFKIMDDNRNGSLEIQEFWKAICDFRIQISPEEARQLFDLFDINGDGNVSYDELMRSVVGEMNSFRKQLVRKAFTKLDKNGNGLIELDDIKGVYNAKFHPEVKAGKKTEDEVLYEFLDTFELHHSLKNPGDKDRQINIKEFNEYYNNVSASIDNDQYFELMMTNAWNLNNVSYQKGWGGEV</sequence>
<keyword evidence="7" id="KW-1185">Reference proteome</keyword>
<dbReference type="AlphaFoldDB" id="A0A078AEX6"/>
<dbReference type="EMBL" id="CCKQ01008012">
    <property type="protein sequence ID" value="CDW79448.1"/>
    <property type="molecule type" value="Genomic_DNA"/>
</dbReference>
<evidence type="ECO:0000256" key="4">
    <source>
        <dbReference type="SAM" id="MobiDB-lite"/>
    </source>
</evidence>
<evidence type="ECO:0000256" key="2">
    <source>
        <dbReference type="ARBA" id="ARBA00022737"/>
    </source>
</evidence>
<feature type="compositionally biased region" description="Basic and acidic residues" evidence="4">
    <location>
        <begin position="664"/>
        <end position="678"/>
    </location>
</feature>
<feature type="domain" description="EF-hand" evidence="5">
    <location>
        <begin position="202"/>
        <end position="237"/>
    </location>
</feature>
<proteinExistence type="predicted"/>
<dbReference type="Pfam" id="PF13499">
    <property type="entry name" value="EF-hand_7"/>
    <property type="match status" value="5"/>
</dbReference>
<accession>A0A078AEX6</accession>
<dbReference type="InterPro" id="IPR002048">
    <property type="entry name" value="EF_hand_dom"/>
</dbReference>
<feature type="region of interest" description="Disordered" evidence="4">
    <location>
        <begin position="322"/>
        <end position="352"/>
    </location>
</feature>
<feature type="compositionally biased region" description="Polar residues" evidence="4">
    <location>
        <begin position="340"/>
        <end position="351"/>
    </location>
</feature>
<keyword evidence="2" id="KW-0677">Repeat</keyword>
<evidence type="ECO:0000256" key="1">
    <source>
        <dbReference type="ARBA" id="ARBA00022723"/>
    </source>
</evidence>
<gene>
    <name evidence="6" type="primary">Contig5561.g5948</name>
    <name evidence="6" type="ORF">STYLEM_8436</name>
</gene>
<dbReference type="Pfam" id="PF13202">
    <property type="entry name" value="EF-hand_5"/>
    <property type="match status" value="1"/>
</dbReference>
<feature type="domain" description="EF-hand" evidence="5">
    <location>
        <begin position="753"/>
        <end position="788"/>
    </location>
</feature>
<dbReference type="OrthoDB" id="444540at2759"/>
<dbReference type="Proteomes" id="UP000039865">
    <property type="component" value="Unassembled WGS sequence"/>
</dbReference>
<feature type="domain" description="EF-hand" evidence="5">
    <location>
        <begin position="130"/>
        <end position="165"/>
    </location>
</feature>
<keyword evidence="1" id="KW-0479">Metal-binding</keyword>
<keyword evidence="3" id="KW-0106">Calcium</keyword>
<evidence type="ECO:0000313" key="6">
    <source>
        <dbReference type="EMBL" id="CDW79448.1"/>
    </source>
</evidence>
<feature type="region of interest" description="Disordered" evidence="4">
    <location>
        <begin position="664"/>
        <end position="686"/>
    </location>
</feature>